<dbReference type="Gene3D" id="1.20.1280.50">
    <property type="match status" value="1"/>
</dbReference>
<accession>A0A5N5QG02</accession>
<reference evidence="1 2" key="1">
    <citation type="journal article" date="2019" name="Fungal Biol. Biotechnol.">
        <title>Draft genome sequence of fastidious pathogen Ceratobasidium theobromae, which causes vascular-streak dieback in Theobroma cacao.</title>
        <authorList>
            <person name="Ali S.S."/>
            <person name="Asman A."/>
            <person name="Shao J."/>
            <person name="Firmansyah A.P."/>
            <person name="Susilo A.W."/>
            <person name="Rosmana A."/>
            <person name="McMahon P."/>
            <person name="Junaid M."/>
            <person name="Guest D."/>
            <person name="Kheng T.Y."/>
            <person name="Meinhardt L.W."/>
            <person name="Bailey B.A."/>
        </authorList>
    </citation>
    <scope>NUCLEOTIDE SEQUENCE [LARGE SCALE GENOMIC DNA]</scope>
    <source>
        <strain evidence="1 2">CT2</strain>
    </source>
</reference>
<keyword evidence="2" id="KW-1185">Reference proteome</keyword>
<dbReference type="InterPro" id="IPR036047">
    <property type="entry name" value="F-box-like_dom_sf"/>
</dbReference>
<dbReference type="EMBL" id="SSOP01000174">
    <property type="protein sequence ID" value="KAB5590376.1"/>
    <property type="molecule type" value="Genomic_DNA"/>
</dbReference>
<comment type="caution">
    <text evidence="1">The sequence shown here is derived from an EMBL/GenBank/DDBJ whole genome shotgun (WGS) entry which is preliminary data.</text>
</comment>
<dbReference type="OrthoDB" id="3266451at2759"/>
<dbReference type="SUPFAM" id="SSF81383">
    <property type="entry name" value="F-box domain"/>
    <property type="match status" value="1"/>
</dbReference>
<dbReference type="Proteomes" id="UP000383932">
    <property type="component" value="Unassembled WGS sequence"/>
</dbReference>
<name>A0A5N5QG02_9AGAM</name>
<gene>
    <name evidence="1" type="ORF">CTheo_6177</name>
</gene>
<organism evidence="1 2">
    <name type="scientific">Ceratobasidium theobromae</name>
    <dbReference type="NCBI Taxonomy" id="1582974"/>
    <lineage>
        <taxon>Eukaryota</taxon>
        <taxon>Fungi</taxon>
        <taxon>Dikarya</taxon>
        <taxon>Basidiomycota</taxon>
        <taxon>Agaricomycotina</taxon>
        <taxon>Agaricomycetes</taxon>
        <taxon>Cantharellales</taxon>
        <taxon>Ceratobasidiaceae</taxon>
        <taxon>Ceratobasidium</taxon>
    </lineage>
</organism>
<sequence>MAHNSIRVQELMKRINNQLHLVDFYQAQLHQAKASLRTVANSSPTVVPISVLPPEIMLRIFKFVIGAQPGIIGKGKDRLNIQSVSLRFPKYPDLLSHVCSHWRQIALASPALWTYIDLAHHDLLGQKLVARAKAYITRAHQSPLDIRVVDLFSPSVYAPPADIDDLNILLPATPIRSLELVTYHGFHESHFITLEHCFEYCAPGTLKQLSLRRANSQGDSNIFLGSNESPPDPNNASVQLYISEKRLEDLWAEINVLRLDGLYFRWTSKAYHNLIDLRLGSEFWGPTIHEAEIVEIMKSNPRLRIFHFHLSIVNPLPIDARVTPVHLNDLEVLNLKSMKREHLETFIRWIAPGARRLQLSIKSSASSQVQSFFARSNVTQLRISLPDASSLDHLLRLSPQICVLVIDQFGRGLRTGSLFGAFEAQSAPSPLKSSVLPETIRFEALYILRSQIESGALREIVEKHSIKKLVLWDCSLAQESTSEEYDTFTLAREFLGCQVASECLTHRDPDPTNDWDTPNGLYHWYM</sequence>
<evidence type="ECO:0000313" key="2">
    <source>
        <dbReference type="Proteomes" id="UP000383932"/>
    </source>
</evidence>
<proteinExistence type="predicted"/>
<dbReference type="AlphaFoldDB" id="A0A5N5QG02"/>
<evidence type="ECO:0000313" key="1">
    <source>
        <dbReference type="EMBL" id="KAB5590376.1"/>
    </source>
</evidence>
<protein>
    <submittedName>
        <fullName evidence="1">F-box-like domain containing protein</fullName>
    </submittedName>
</protein>